<dbReference type="PANTHER" id="PTHR11142:SF5">
    <property type="entry name" value="TRNA PSEUDOURIDINE(38_39) SYNTHASE"/>
    <property type="match status" value="1"/>
</dbReference>
<feature type="compositionally biased region" description="Basic and acidic residues" evidence="4">
    <location>
        <begin position="55"/>
        <end position="64"/>
    </location>
</feature>
<feature type="region of interest" description="Disordered" evidence="4">
    <location>
        <begin position="19"/>
        <end position="64"/>
    </location>
</feature>
<feature type="region of interest" description="Disordered" evidence="4">
    <location>
        <begin position="157"/>
        <end position="191"/>
    </location>
</feature>
<dbReference type="Gene3D" id="3.30.70.660">
    <property type="entry name" value="Pseudouridine synthase I, catalytic domain, C-terminal subdomain"/>
    <property type="match status" value="1"/>
</dbReference>
<dbReference type="GO" id="GO:0009982">
    <property type="term" value="F:pseudouridine synthase activity"/>
    <property type="evidence" value="ECO:0007669"/>
    <property type="project" value="InterPro"/>
</dbReference>
<reference evidence="6" key="1">
    <citation type="submission" date="2020-05" db="EMBL/GenBank/DDBJ databases">
        <title>Phylogenomic resolution of chytrid fungi.</title>
        <authorList>
            <person name="Stajich J.E."/>
            <person name="Amses K."/>
            <person name="Simmons R."/>
            <person name="Seto K."/>
            <person name="Myers J."/>
            <person name="Bonds A."/>
            <person name="Quandt C.A."/>
            <person name="Barry K."/>
            <person name="Liu P."/>
            <person name="Grigoriev I."/>
            <person name="Longcore J.E."/>
            <person name="James T.Y."/>
        </authorList>
    </citation>
    <scope>NUCLEOTIDE SEQUENCE</scope>
    <source>
        <strain evidence="6">JEL0513</strain>
    </source>
</reference>
<keyword evidence="2" id="KW-0819">tRNA processing</keyword>
<dbReference type="GO" id="GO:0003723">
    <property type="term" value="F:RNA binding"/>
    <property type="evidence" value="ECO:0007669"/>
    <property type="project" value="InterPro"/>
</dbReference>
<dbReference type="SUPFAM" id="SSF55120">
    <property type="entry name" value="Pseudouridine synthase"/>
    <property type="match status" value="1"/>
</dbReference>
<organism evidence="6 7">
    <name type="scientific">Physocladia obscura</name>
    <dbReference type="NCBI Taxonomy" id="109957"/>
    <lineage>
        <taxon>Eukaryota</taxon>
        <taxon>Fungi</taxon>
        <taxon>Fungi incertae sedis</taxon>
        <taxon>Chytridiomycota</taxon>
        <taxon>Chytridiomycota incertae sedis</taxon>
        <taxon>Chytridiomycetes</taxon>
        <taxon>Chytridiales</taxon>
        <taxon>Chytriomycetaceae</taxon>
        <taxon>Physocladia</taxon>
    </lineage>
</organism>
<dbReference type="InterPro" id="IPR020095">
    <property type="entry name" value="PsdUridine_synth_TruA_C"/>
</dbReference>
<comment type="similarity">
    <text evidence="1">Belongs to the tRNA pseudouridine synthase TruA family.</text>
</comment>
<evidence type="ECO:0000313" key="7">
    <source>
        <dbReference type="Proteomes" id="UP001211907"/>
    </source>
</evidence>
<comment type="caution">
    <text evidence="6">The sequence shown here is derived from an EMBL/GenBank/DDBJ whole genome shotgun (WGS) entry which is preliminary data.</text>
</comment>
<proteinExistence type="inferred from homology"/>
<name>A0AAD5X787_9FUNG</name>
<dbReference type="Proteomes" id="UP001211907">
    <property type="component" value="Unassembled WGS sequence"/>
</dbReference>
<evidence type="ECO:0000256" key="1">
    <source>
        <dbReference type="ARBA" id="ARBA00009375"/>
    </source>
</evidence>
<evidence type="ECO:0000256" key="4">
    <source>
        <dbReference type="SAM" id="MobiDB-lite"/>
    </source>
</evidence>
<dbReference type="GO" id="GO:0005634">
    <property type="term" value="C:nucleus"/>
    <property type="evidence" value="ECO:0007669"/>
    <property type="project" value="TreeGrafter"/>
</dbReference>
<dbReference type="InterPro" id="IPR020094">
    <property type="entry name" value="TruA/RsuA/RluB/E/F_N"/>
</dbReference>
<protein>
    <recommendedName>
        <fullName evidence="5">Pseudouridine synthase I TruA alpha/beta domain-containing protein</fullName>
    </recommendedName>
</protein>
<dbReference type="GO" id="GO:0005737">
    <property type="term" value="C:cytoplasm"/>
    <property type="evidence" value="ECO:0007669"/>
    <property type="project" value="TreeGrafter"/>
</dbReference>
<dbReference type="AlphaFoldDB" id="A0AAD5X787"/>
<evidence type="ECO:0000256" key="2">
    <source>
        <dbReference type="ARBA" id="ARBA00022694"/>
    </source>
</evidence>
<dbReference type="InterPro" id="IPR020097">
    <property type="entry name" value="PsdUridine_synth_TruA_a/b_dom"/>
</dbReference>
<dbReference type="GO" id="GO:0031119">
    <property type="term" value="P:tRNA pseudouridine synthesis"/>
    <property type="evidence" value="ECO:0007669"/>
    <property type="project" value="TreeGrafter"/>
</dbReference>
<feature type="domain" description="Pseudouridine synthase I TruA alpha/beta" evidence="5">
    <location>
        <begin position="269"/>
        <end position="408"/>
    </location>
</feature>
<evidence type="ECO:0000313" key="6">
    <source>
        <dbReference type="EMBL" id="KAJ3082255.1"/>
    </source>
</evidence>
<dbReference type="EMBL" id="JADGJH010005081">
    <property type="protein sequence ID" value="KAJ3082255.1"/>
    <property type="molecule type" value="Genomic_DNA"/>
</dbReference>
<accession>A0AAD5X787</accession>
<sequence>MEYSGWTKEQLIARLQRLESSAAANNRPPDADAIENAAESAKQTKKSSRFALEPTKGKKDKSPRAFDFSAHSARHVAFKVAYLGWDYHGLAAQDGSGSNASVPTIEQALFSALHTARLIPAASGVCCAWSRCGRTDKGVSSFGQVVSFVIRSNLPKGAAGTCEWPSESSASSATKRKYDDDDNTTNDAKNSPVVSAKNDAIDIDFTPIPADFQEIPYVSRLNHILPSEIRVLAWSPTCDTFNARFDCSYRRYRYFLPVEGLDVFRMQEAAKLFIGDKDYRHFCKVDPSKNVKSYVRTVIDASVRHLVLRSALDRSGVPTSSNSSVVEDETLEPLSPDQFIVFEVKGYAFLWHQVRCMTAILQLIGRGLEPVSLISDLTDLSKHPPDTGRPIYNMASEIPLVLVECGYPEGLLDWRIDSESAVAKADNKSWFPSSEGFAQLISGLWLQWRTHAIKATQIQSLLQTISVNCFPSGNVTFRDLYERYSQDIVLGSVCGEAGGYGGKSTKKYLPIMQRKRCDSIETRTVKHNASKKLKQKE</sequence>
<gene>
    <name evidence="6" type="ORF">HK100_009715</name>
</gene>
<evidence type="ECO:0000256" key="3">
    <source>
        <dbReference type="ARBA" id="ARBA00023235"/>
    </source>
</evidence>
<keyword evidence="7" id="KW-1185">Reference proteome</keyword>
<evidence type="ECO:0000259" key="5">
    <source>
        <dbReference type="Pfam" id="PF01416"/>
    </source>
</evidence>
<dbReference type="InterPro" id="IPR020103">
    <property type="entry name" value="PsdUridine_synth_cat_dom_sf"/>
</dbReference>
<dbReference type="Gene3D" id="3.30.70.580">
    <property type="entry name" value="Pseudouridine synthase I, catalytic domain, N-terminal subdomain"/>
    <property type="match status" value="1"/>
</dbReference>
<dbReference type="GO" id="GO:1990481">
    <property type="term" value="P:mRNA pseudouridine synthesis"/>
    <property type="evidence" value="ECO:0007669"/>
    <property type="project" value="TreeGrafter"/>
</dbReference>
<dbReference type="InterPro" id="IPR001406">
    <property type="entry name" value="PsdUridine_synth_TruA"/>
</dbReference>
<dbReference type="PANTHER" id="PTHR11142">
    <property type="entry name" value="PSEUDOURIDYLATE SYNTHASE"/>
    <property type="match status" value="1"/>
</dbReference>
<dbReference type="Pfam" id="PF01416">
    <property type="entry name" value="PseudoU_synth_1"/>
    <property type="match status" value="1"/>
</dbReference>
<keyword evidence="3" id="KW-0413">Isomerase</keyword>